<name>A0AAD5QDI3_PARTN</name>
<comment type="caution">
    <text evidence="2">The sequence shown here is derived from an EMBL/GenBank/DDBJ whole genome shotgun (WGS) entry which is preliminary data.</text>
</comment>
<organism evidence="2 3">
    <name type="scientific">Parelaphostrongylus tenuis</name>
    <name type="common">Meningeal worm</name>
    <dbReference type="NCBI Taxonomy" id="148309"/>
    <lineage>
        <taxon>Eukaryota</taxon>
        <taxon>Metazoa</taxon>
        <taxon>Ecdysozoa</taxon>
        <taxon>Nematoda</taxon>
        <taxon>Chromadorea</taxon>
        <taxon>Rhabditida</taxon>
        <taxon>Rhabditina</taxon>
        <taxon>Rhabditomorpha</taxon>
        <taxon>Strongyloidea</taxon>
        <taxon>Metastrongylidae</taxon>
        <taxon>Parelaphostrongylus</taxon>
    </lineage>
</organism>
<feature type="transmembrane region" description="Helical" evidence="1">
    <location>
        <begin position="55"/>
        <end position="74"/>
    </location>
</feature>
<protein>
    <submittedName>
        <fullName evidence="2">Uncharacterized protein</fullName>
    </submittedName>
</protein>
<reference evidence="2" key="1">
    <citation type="submission" date="2021-06" db="EMBL/GenBank/DDBJ databases">
        <title>Parelaphostrongylus tenuis whole genome reference sequence.</title>
        <authorList>
            <person name="Garwood T.J."/>
            <person name="Larsen P.A."/>
            <person name="Fountain-Jones N.M."/>
            <person name="Garbe J.R."/>
            <person name="Macchietto M.G."/>
            <person name="Kania S.A."/>
            <person name="Gerhold R.W."/>
            <person name="Richards J.E."/>
            <person name="Wolf T.M."/>
        </authorList>
    </citation>
    <scope>NUCLEOTIDE SEQUENCE</scope>
    <source>
        <strain evidence="2">MNPRO001-30</strain>
        <tissue evidence="2">Meninges</tissue>
    </source>
</reference>
<accession>A0AAD5QDI3</accession>
<sequence length="193" mass="21944">MSRVSNLVISINYILVVCAIASLCLACSIFDFIVMNEMYYTVPDMRVLLRPEMSLWFYATSILLLLLTSLTLLVSSVPKPLQSFAENNPQLLSFLHGVCLSASCLLCAYCTFLAMHASGSVGKYAFKATPRQFQDASYWYFVRLRALAILFTMESILQMFVLCVLYFGIECRYRSFNKLSQQPEITLPNKLFV</sequence>
<proteinExistence type="predicted"/>
<keyword evidence="1" id="KW-0472">Membrane</keyword>
<dbReference type="AlphaFoldDB" id="A0AAD5QDI3"/>
<evidence type="ECO:0000313" key="2">
    <source>
        <dbReference type="EMBL" id="KAJ1345504.1"/>
    </source>
</evidence>
<keyword evidence="1" id="KW-1133">Transmembrane helix</keyword>
<dbReference type="Proteomes" id="UP001196413">
    <property type="component" value="Unassembled WGS sequence"/>
</dbReference>
<keyword evidence="1" id="KW-0812">Transmembrane</keyword>
<gene>
    <name evidence="2" type="ORF">KIN20_000054</name>
</gene>
<dbReference type="EMBL" id="JAHQIW010000007">
    <property type="protein sequence ID" value="KAJ1345504.1"/>
    <property type="molecule type" value="Genomic_DNA"/>
</dbReference>
<evidence type="ECO:0000256" key="1">
    <source>
        <dbReference type="SAM" id="Phobius"/>
    </source>
</evidence>
<feature type="transmembrane region" description="Helical" evidence="1">
    <location>
        <begin position="146"/>
        <end position="169"/>
    </location>
</feature>
<evidence type="ECO:0000313" key="3">
    <source>
        <dbReference type="Proteomes" id="UP001196413"/>
    </source>
</evidence>
<feature type="transmembrane region" description="Helical" evidence="1">
    <location>
        <begin position="94"/>
        <end position="115"/>
    </location>
</feature>
<keyword evidence="3" id="KW-1185">Reference proteome</keyword>
<feature type="transmembrane region" description="Helical" evidence="1">
    <location>
        <begin position="12"/>
        <end position="35"/>
    </location>
</feature>